<feature type="region of interest" description="Disordered" evidence="1">
    <location>
        <begin position="60"/>
        <end position="82"/>
    </location>
</feature>
<dbReference type="Proteomes" id="UP000010793">
    <property type="component" value="Chromosome"/>
</dbReference>
<evidence type="ECO:0000313" key="3">
    <source>
        <dbReference type="EMBL" id="AGA66184.1"/>
    </source>
</evidence>
<dbReference type="AlphaFoldDB" id="A0A3B6VM19"/>
<dbReference type="RefSeq" id="WP_015274273.1">
    <property type="nucleotide sequence ID" value="NC_019908.1"/>
</dbReference>
<dbReference type="Gene3D" id="2.20.28.30">
    <property type="entry name" value="RNA polymerase ii, chain L"/>
    <property type="match status" value="1"/>
</dbReference>
<sequence>MPTYEYKCKKCGHEFEEFQSMTAEPKAKCPICKGTAKRIISLNAGVIFKGSGFYVNDYKGKNSTSSSSSSSSSKPSKPKTSC</sequence>
<keyword evidence="4" id="KW-1185">Reference proteome</keyword>
<dbReference type="EMBL" id="CP002873">
    <property type="protein sequence ID" value="AGA66184.1"/>
    <property type="molecule type" value="Genomic_DNA"/>
</dbReference>
<dbReference type="PANTHER" id="PTHR34404:SF2">
    <property type="entry name" value="CONSERVED SERINE RICH PROTEIN"/>
    <property type="match status" value="1"/>
</dbReference>
<feature type="compositionally biased region" description="Low complexity" evidence="1">
    <location>
        <begin position="63"/>
        <end position="82"/>
    </location>
</feature>
<evidence type="ECO:0000313" key="4">
    <source>
        <dbReference type="Proteomes" id="UP000010793"/>
    </source>
</evidence>
<dbReference type="KEGG" id="bpip:BPP43_04560"/>
<protein>
    <submittedName>
        <fullName evidence="3">Regulatory protein, FmdB family</fullName>
    </submittedName>
</protein>
<evidence type="ECO:0000256" key="1">
    <source>
        <dbReference type="SAM" id="MobiDB-lite"/>
    </source>
</evidence>
<dbReference type="Pfam" id="PF09723">
    <property type="entry name" value="Zn_ribbon_8"/>
    <property type="match status" value="1"/>
</dbReference>
<accession>A0A3B6VM19</accession>
<name>A0A3B6VM19_BRAPL</name>
<dbReference type="InterPro" id="IPR013429">
    <property type="entry name" value="Regulatory_FmdB_Zinc_ribbon"/>
</dbReference>
<reference evidence="3 4" key="1">
    <citation type="journal article" date="2013" name="Genome Announc.">
        <title>Complete Genome Sequence of the Porcine Strain Brachyspira pilosicoli P43/6/78(T.).</title>
        <authorList>
            <person name="Lin C."/>
            <person name="den Bakker H.C."/>
            <person name="Suzuki H."/>
            <person name="Lefebure T."/>
            <person name="Ponnala L."/>
            <person name="Sun Q."/>
            <person name="Stanhope M.J."/>
            <person name="Wiedmann M."/>
            <person name="Duhamel G.E."/>
        </authorList>
    </citation>
    <scope>NUCLEOTIDE SEQUENCE [LARGE SCALE GENOMIC DNA]</scope>
    <source>
        <strain evidence="3 4">P43/6/78</strain>
    </source>
</reference>
<gene>
    <name evidence="3" type="ORF">BPP43_04560</name>
</gene>
<dbReference type="SMART" id="SM00834">
    <property type="entry name" value="CxxC_CXXC_SSSS"/>
    <property type="match status" value="1"/>
</dbReference>
<dbReference type="NCBIfam" id="TIGR02605">
    <property type="entry name" value="CxxC_CxxC_SSSS"/>
    <property type="match status" value="1"/>
</dbReference>
<organism evidence="3 4">
    <name type="scientific">Brachyspira pilosicoli P43/6/78</name>
    <dbReference type="NCBI Taxonomy" id="1042417"/>
    <lineage>
        <taxon>Bacteria</taxon>
        <taxon>Pseudomonadati</taxon>
        <taxon>Spirochaetota</taxon>
        <taxon>Spirochaetia</taxon>
        <taxon>Brachyspirales</taxon>
        <taxon>Brachyspiraceae</taxon>
        <taxon>Brachyspira</taxon>
    </lineage>
</organism>
<feature type="domain" description="Putative regulatory protein FmdB zinc ribbon" evidence="2">
    <location>
        <begin position="1"/>
        <end position="41"/>
    </location>
</feature>
<proteinExistence type="predicted"/>
<dbReference type="PANTHER" id="PTHR34404">
    <property type="entry name" value="REGULATORY PROTEIN, FMDB FAMILY"/>
    <property type="match status" value="1"/>
</dbReference>
<evidence type="ECO:0000259" key="2">
    <source>
        <dbReference type="SMART" id="SM00834"/>
    </source>
</evidence>